<feature type="region of interest" description="Disordered" evidence="1">
    <location>
        <begin position="900"/>
        <end position="928"/>
    </location>
</feature>
<feature type="region of interest" description="Disordered" evidence="1">
    <location>
        <begin position="157"/>
        <end position="185"/>
    </location>
</feature>
<feature type="compositionally biased region" description="Basic and acidic residues" evidence="1">
    <location>
        <begin position="1278"/>
        <end position="1288"/>
    </location>
</feature>
<feature type="compositionally biased region" description="Gly residues" evidence="1">
    <location>
        <begin position="1359"/>
        <end position="1371"/>
    </location>
</feature>
<feature type="region of interest" description="Disordered" evidence="1">
    <location>
        <begin position="967"/>
        <end position="1288"/>
    </location>
</feature>
<dbReference type="OrthoDB" id="46094at2759"/>
<comment type="caution">
    <text evidence="2">The sequence shown here is derived from an EMBL/GenBank/DDBJ whole genome shotgun (WGS) entry which is preliminary data.</text>
</comment>
<proteinExistence type="predicted"/>
<evidence type="ECO:0000256" key="1">
    <source>
        <dbReference type="SAM" id="MobiDB-lite"/>
    </source>
</evidence>
<dbReference type="InterPro" id="IPR018247">
    <property type="entry name" value="EF_Hand_1_Ca_BS"/>
</dbReference>
<feature type="compositionally biased region" description="Low complexity" evidence="1">
    <location>
        <begin position="1605"/>
        <end position="1619"/>
    </location>
</feature>
<feature type="compositionally biased region" description="Polar residues" evidence="1">
    <location>
        <begin position="1103"/>
        <end position="1116"/>
    </location>
</feature>
<feature type="compositionally biased region" description="Low complexity" evidence="1">
    <location>
        <begin position="1254"/>
        <end position="1277"/>
    </location>
</feature>
<protein>
    <submittedName>
        <fullName evidence="2">Uncharacterized protein</fullName>
    </submittedName>
</protein>
<feature type="compositionally biased region" description="Polar residues" evidence="1">
    <location>
        <begin position="615"/>
        <end position="626"/>
    </location>
</feature>
<organism evidence="2 3">
    <name type="scientific">Nitzschia inconspicua</name>
    <dbReference type="NCBI Taxonomy" id="303405"/>
    <lineage>
        <taxon>Eukaryota</taxon>
        <taxon>Sar</taxon>
        <taxon>Stramenopiles</taxon>
        <taxon>Ochrophyta</taxon>
        <taxon>Bacillariophyta</taxon>
        <taxon>Bacillariophyceae</taxon>
        <taxon>Bacillariophycidae</taxon>
        <taxon>Bacillariales</taxon>
        <taxon>Bacillariaceae</taxon>
        <taxon>Nitzschia</taxon>
    </lineage>
</organism>
<feature type="compositionally biased region" description="Polar residues" evidence="1">
    <location>
        <begin position="1188"/>
        <end position="1197"/>
    </location>
</feature>
<feature type="region of interest" description="Disordered" evidence="1">
    <location>
        <begin position="472"/>
        <end position="504"/>
    </location>
</feature>
<feature type="compositionally biased region" description="Acidic residues" evidence="1">
    <location>
        <begin position="989"/>
        <end position="1004"/>
    </location>
</feature>
<feature type="compositionally biased region" description="Gly residues" evidence="1">
    <location>
        <begin position="1395"/>
        <end position="1406"/>
    </location>
</feature>
<name>A0A9K3KZ21_9STRA</name>
<reference evidence="2" key="2">
    <citation type="submission" date="2021-04" db="EMBL/GenBank/DDBJ databases">
        <authorList>
            <person name="Podell S."/>
        </authorList>
    </citation>
    <scope>NUCLEOTIDE SEQUENCE</scope>
    <source>
        <strain evidence="2">Hildebrandi</strain>
    </source>
</reference>
<keyword evidence="3" id="KW-1185">Reference proteome</keyword>
<feature type="region of interest" description="Disordered" evidence="1">
    <location>
        <begin position="599"/>
        <end position="626"/>
    </location>
</feature>
<feature type="region of interest" description="Disordered" evidence="1">
    <location>
        <begin position="335"/>
        <end position="371"/>
    </location>
</feature>
<feature type="region of interest" description="Disordered" evidence="1">
    <location>
        <begin position="1328"/>
        <end position="1371"/>
    </location>
</feature>
<feature type="compositionally biased region" description="Low complexity" evidence="1">
    <location>
        <begin position="1425"/>
        <end position="1435"/>
    </location>
</feature>
<accession>A0A9K3KZ21</accession>
<feature type="compositionally biased region" description="Polar residues" evidence="1">
    <location>
        <begin position="1452"/>
        <end position="1476"/>
    </location>
</feature>
<feature type="compositionally biased region" description="Low complexity" evidence="1">
    <location>
        <begin position="1520"/>
        <end position="1590"/>
    </location>
</feature>
<reference evidence="2" key="1">
    <citation type="journal article" date="2021" name="Sci. Rep.">
        <title>Diploid genomic architecture of Nitzschia inconspicua, an elite biomass production diatom.</title>
        <authorList>
            <person name="Oliver A."/>
            <person name="Podell S."/>
            <person name="Pinowska A."/>
            <person name="Traller J.C."/>
            <person name="Smith S.R."/>
            <person name="McClure R."/>
            <person name="Beliaev A."/>
            <person name="Bohutskyi P."/>
            <person name="Hill E.A."/>
            <person name="Rabines A."/>
            <person name="Zheng H."/>
            <person name="Allen L.Z."/>
            <person name="Kuo A."/>
            <person name="Grigoriev I.V."/>
            <person name="Allen A.E."/>
            <person name="Hazlebeck D."/>
            <person name="Allen E.E."/>
        </authorList>
    </citation>
    <scope>NUCLEOTIDE SEQUENCE</scope>
    <source>
        <strain evidence="2">Hildebrandi</strain>
    </source>
</reference>
<dbReference type="PROSITE" id="PS00018">
    <property type="entry name" value="EF_HAND_1"/>
    <property type="match status" value="4"/>
</dbReference>
<dbReference type="Proteomes" id="UP000693970">
    <property type="component" value="Unassembled WGS sequence"/>
</dbReference>
<feature type="compositionally biased region" description="Acidic residues" evidence="1">
    <location>
        <begin position="1243"/>
        <end position="1253"/>
    </location>
</feature>
<feature type="compositionally biased region" description="Acidic residues" evidence="1">
    <location>
        <begin position="1060"/>
        <end position="1071"/>
    </location>
</feature>
<feature type="compositionally biased region" description="Gly residues" evidence="1">
    <location>
        <begin position="223"/>
        <end position="232"/>
    </location>
</feature>
<feature type="compositionally biased region" description="Low complexity" evidence="1">
    <location>
        <begin position="1133"/>
        <end position="1153"/>
    </location>
</feature>
<gene>
    <name evidence="2" type="ORF">IV203_008718</name>
</gene>
<evidence type="ECO:0000313" key="3">
    <source>
        <dbReference type="Proteomes" id="UP000693970"/>
    </source>
</evidence>
<dbReference type="EMBL" id="JAGRRH010000017">
    <property type="protein sequence ID" value="KAG7352670.1"/>
    <property type="molecule type" value="Genomic_DNA"/>
</dbReference>
<feature type="region of interest" description="Disordered" evidence="1">
    <location>
        <begin position="1389"/>
        <end position="1629"/>
    </location>
</feature>
<feature type="region of interest" description="Disordered" evidence="1">
    <location>
        <begin position="207"/>
        <end position="236"/>
    </location>
</feature>
<feature type="region of interest" description="Disordered" evidence="1">
    <location>
        <begin position="719"/>
        <end position="743"/>
    </location>
</feature>
<feature type="compositionally biased region" description="Low complexity" evidence="1">
    <location>
        <begin position="474"/>
        <end position="496"/>
    </location>
</feature>
<feature type="compositionally biased region" description="Basic residues" evidence="1">
    <location>
        <begin position="1337"/>
        <end position="1346"/>
    </location>
</feature>
<feature type="compositionally biased region" description="Low complexity" evidence="1">
    <location>
        <begin position="1479"/>
        <end position="1511"/>
    </location>
</feature>
<evidence type="ECO:0000313" key="2">
    <source>
        <dbReference type="EMBL" id="KAG7352670.1"/>
    </source>
</evidence>
<feature type="compositionally biased region" description="Low complexity" evidence="1">
    <location>
        <begin position="345"/>
        <end position="357"/>
    </location>
</feature>
<sequence>MKRSRPILMSSSPDNNVESATISSMAISPNAPRKFTTACSKAAKLLISLGVFCHGQAVNVETSHRHPPQPRGQFGWALNGLIYPESDCVLEDDLRPLREHRRKLQASQQCKIALAIGDTNRDDLLSRNMEYVRFVNQLSGQQFSAITSFDELPPGLQANYDQNAGEGGEIDIGGSKPGQTPTAAQEAQVSALCDSTIAELSGDAVATQPTNTLAPSPAPQPTAGGGSSGGGAPAADCTGTVSRSQCNTFLAIADLSRDDLLNESEYIRFLSRLSGNEYAGATFDSLPGNIQANFQKFATESGGQVNVFGSKPGQSADDAQIQFVDDFCCETDLAVSNPGSPPAQTPSQGTPTQGTPTAGPPVETPTQGGNNIDCTGTIARSQCNTALSIADISRDDLMDESEYIRFVNRLAKNEYAGRGFDQLPGNVQDNFSQFATSNGQIDIFGSKPGQSPTAQQDELLNALCCQTDLAVQNPGPATPSATPPSSGSQPSTPTPAESFPPTFSQTFCRTQMASSDYNRDDKMDEVEYIRFLNRLTSNAFSTSSFDELDSALQLNFANLAITDGQIDIFGSKPGQTPDDSQNAFLDKVCLDTAIALDGGGNAGGPTSPPVDQPSGGDTSPSPTFGETTCYTSMAFADLNQDDYLNEEEFVRLVNRLTGNQYAGQTFPNLPDPLQEAYSDLSSNSNNGQIYVFGSKPGQTPTAEQEVFLGEICQTIAVALGDDGGPPSAPTPPSGGNNTSSPPFAPGMSEVYNSFIVANSLGLTAKDLQTGVNRDGLNNAYGEFAVKATSELSAVVAASNRRKEYNLRRRKLVVGLSPDSDEIYLVVDSTCPEDVAARSSCQTAYAKFGLTITDEDPQEISDDYTAATQAMISNGLLQTTLTEVDPTSQLSIVNASFPARATLPPTPAPDGGTSAPSPSPLPERGGGSKSLAGPIVGGLFGGILLCAAIGYVSTKGLPFSVPSFGRSGKLSHNEDGGPDDDGSAAGGGFGDDDNAFADEDDDDEHGQEQNPTKNMFGFGKRNKPDSDNQGFGEDDDESEDAFGTNKDGGNDNLGGMYAFDEPSEVAEKEENDGSVGGNDEVFGAGPSSPGWGNSNNVFERENQGWGSNENDQLNNEGGNFFGDSAFGDEDEEGSNSGSDSEYSSSEDSTYQSDNVEGEDNSAANSYDEGDEEDESASRSSANDESESYNSGSTPTSLESELRRKNEEMEAAIASGDWDAVAEAADTFGKGQDSSLEGSSKKDSLEDDDNDEDDSYSGSSRSGSETGSGVSESSATTTTEQREERAEYRAQVDALVRLVLPDETDKVDAMMEQFKGREAELVSTLQTMQERSANQRARAAVHKSKNRPQRPEGADGTYALGTGGGVQGGEGGAAGTAAIAAASLPIPAAGMFDEGDVGVGHDGQGGFGQDAFSNEAAPAGDLEEEGSYYSEEGSRSQYSDEEPFSDEESRSRYSQEGSRSQSYTEGSNRSRSQYSGEGSRSYVSGDGSQSDVSGKGSYRSGEGSRSYNSGEGSQSYISGEDSQSYRSGEGSQSQSYRSGEGSRSQSYRSGEGSQSQSYRSGEGSQSQSGEGSQSYRSGEGSQSYISGEGSQSGDEEGSFDEGPFSDEGSQYNGEEGSYYSGEEGEGSHNGK</sequence>